<protein>
    <submittedName>
        <fullName evidence="1">Uncharacterized protein</fullName>
    </submittedName>
</protein>
<evidence type="ECO:0000313" key="2">
    <source>
        <dbReference type="Proteomes" id="UP000886848"/>
    </source>
</evidence>
<organism evidence="1 2">
    <name type="scientific">Pseudomonas asgharzadehiana</name>
    <dbReference type="NCBI Taxonomy" id="2842349"/>
    <lineage>
        <taxon>Bacteria</taxon>
        <taxon>Pseudomonadati</taxon>
        <taxon>Pseudomonadota</taxon>
        <taxon>Gammaproteobacteria</taxon>
        <taxon>Pseudomonadales</taxon>
        <taxon>Pseudomonadaceae</taxon>
        <taxon>Pseudomonas</taxon>
    </lineage>
</organism>
<accession>A0ABX8NWE1</accession>
<name>A0ABX8NWE1_9PSED</name>
<dbReference type="EMBL" id="CP077079">
    <property type="protein sequence ID" value="QXH65779.1"/>
    <property type="molecule type" value="Genomic_DNA"/>
</dbReference>
<reference evidence="1" key="1">
    <citation type="journal article" date="2021" name="Microorganisms">
        <title>The Ever-Expanding Pseudomonas Genus: Description of 43 New Species and Partition of the Pseudomonas putida Group.</title>
        <authorList>
            <person name="Girard L."/>
            <person name="Lood C."/>
            <person name="Hofte M."/>
            <person name="Vandamme P."/>
            <person name="Rokni-Zadeh H."/>
            <person name="van Noort V."/>
            <person name="Lavigne R."/>
            <person name="De Mot R."/>
        </authorList>
    </citation>
    <scope>NUCLEOTIDE SEQUENCE</scope>
    <source>
        <strain evidence="1">SWRI132</strain>
    </source>
</reference>
<dbReference type="RefSeq" id="WP_068935563.1">
    <property type="nucleotide sequence ID" value="NZ_CP077079.1"/>
</dbReference>
<sequence length="151" mass="16522">MEETLSSIFMRTKGKPITFNGTTVVAIMEIEITKPRTVFSIRRLGATNGRVQGLALKTVSGQIVVDGSRDGYPEIILWSDSSPDAVEIEVFSKVGSTLKIWNVWKSTFGINAWVGNAGIHVCESDSKMTLECSDGVGDVDFSDYVVVLDER</sequence>
<proteinExistence type="predicted"/>
<keyword evidence="2" id="KW-1185">Reference proteome</keyword>
<evidence type="ECO:0000313" key="1">
    <source>
        <dbReference type="EMBL" id="QXH65779.1"/>
    </source>
</evidence>
<gene>
    <name evidence="1" type="ORF">KSS96_19470</name>
</gene>
<dbReference type="Proteomes" id="UP000886848">
    <property type="component" value="Chromosome"/>
</dbReference>